<organism evidence="3 4">
    <name type="scientific">Streptomyces coacervatus</name>
    <dbReference type="NCBI Taxonomy" id="647381"/>
    <lineage>
        <taxon>Bacteria</taxon>
        <taxon>Bacillati</taxon>
        <taxon>Actinomycetota</taxon>
        <taxon>Actinomycetes</taxon>
        <taxon>Kitasatosporales</taxon>
        <taxon>Streptomycetaceae</taxon>
        <taxon>Streptomyces</taxon>
    </lineage>
</organism>
<dbReference type="RefSeq" id="WP_275776526.1">
    <property type="nucleotide sequence ID" value="NZ_BAABDE010000023.1"/>
</dbReference>
<evidence type="ECO:0000256" key="1">
    <source>
        <dbReference type="SAM" id="Phobius"/>
    </source>
</evidence>
<gene>
    <name evidence="3" type="ORF">GCM10022403_059730</name>
</gene>
<feature type="chain" id="PRO_5046851644" description="TPM domain-containing protein" evidence="2">
    <location>
        <begin position="35"/>
        <end position="447"/>
    </location>
</feature>
<keyword evidence="1" id="KW-0472">Membrane</keyword>
<evidence type="ECO:0000313" key="3">
    <source>
        <dbReference type="EMBL" id="GAA3818385.1"/>
    </source>
</evidence>
<keyword evidence="1" id="KW-0812">Transmembrane</keyword>
<name>A0ABP7IH54_9ACTN</name>
<keyword evidence="1" id="KW-1133">Transmembrane helix</keyword>
<dbReference type="EMBL" id="BAABDE010000023">
    <property type="protein sequence ID" value="GAA3818385.1"/>
    <property type="molecule type" value="Genomic_DNA"/>
</dbReference>
<feature type="transmembrane region" description="Helical" evidence="1">
    <location>
        <begin position="178"/>
        <end position="198"/>
    </location>
</feature>
<evidence type="ECO:0000256" key="2">
    <source>
        <dbReference type="SAM" id="SignalP"/>
    </source>
</evidence>
<keyword evidence="2" id="KW-0732">Signal</keyword>
<reference evidence="4" key="1">
    <citation type="journal article" date="2019" name="Int. J. Syst. Evol. Microbiol.">
        <title>The Global Catalogue of Microorganisms (GCM) 10K type strain sequencing project: providing services to taxonomists for standard genome sequencing and annotation.</title>
        <authorList>
            <consortium name="The Broad Institute Genomics Platform"/>
            <consortium name="The Broad Institute Genome Sequencing Center for Infectious Disease"/>
            <person name="Wu L."/>
            <person name="Ma J."/>
        </authorList>
    </citation>
    <scope>NUCLEOTIDE SEQUENCE [LARGE SCALE GENOMIC DNA]</scope>
    <source>
        <strain evidence="4">JCM 17138</strain>
    </source>
</reference>
<proteinExistence type="predicted"/>
<evidence type="ECO:0000313" key="4">
    <source>
        <dbReference type="Proteomes" id="UP001501009"/>
    </source>
</evidence>
<comment type="caution">
    <text evidence="3">The sequence shown here is derived from an EMBL/GenBank/DDBJ whole genome shotgun (WGS) entry which is preliminary data.</text>
</comment>
<sequence>MKPGVRNRSLPGLLLALLLAAMAVLSTGAPKASADTGVSTIAEALRKSPVYVDPAASGQLSKSDADALAKEIKDAGKPLFITVLPAGYPTTDLFRNLRTATGITGLYAIRLGDRFDARADSSVLPRTAVQNLVASVQSDKDAKTQLTDFTDRALVNLGGSAPSSWGSSSSGNGGVSSAALIAVGAVLVAGGAGTYALVRRNRRHRAEEQRAALERLRVVVDEDITAFGEELDRLDFHPAEAGADDAMRADYERALDAYEQAKSFMAAAMKPEDVRAVTEALEDGRFSLAQLAARRAGSPLPERRPPCFFDPRHGPSVADATWTPPGGAPREVPVCAADATRLADGRDPVIREVDTDHGRRPYWDAGPAYGPWAGGYFGGGLLPGLLVGTMLGSMMATPSYAADYGTGYGDFGGGYDGGDVSGADFDPGDFGGGFGDGGGGGDFGGGF</sequence>
<dbReference type="Proteomes" id="UP001501009">
    <property type="component" value="Unassembled WGS sequence"/>
</dbReference>
<evidence type="ECO:0008006" key="5">
    <source>
        <dbReference type="Google" id="ProtNLM"/>
    </source>
</evidence>
<accession>A0ABP7IH54</accession>
<keyword evidence="4" id="KW-1185">Reference proteome</keyword>
<feature type="signal peptide" evidence="2">
    <location>
        <begin position="1"/>
        <end position="34"/>
    </location>
</feature>
<protein>
    <recommendedName>
        <fullName evidence="5">TPM domain-containing protein</fullName>
    </recommendedName>
</protein>